<gene>
    <name evidence="9" type="ORF">CG710_018460</name>
</gene>
<evidence type="ECO:0000256" key="7">
    <source>
        <dbReference type="ARBA" id="ARBA00023014"/>
    </source>
</evidence>
<dbReference type="PANTHER" id="PTHR43409">
    <property type="entry name" value="ANAEROBIC MAGNESIUM-PROTOPORPHYRIN IX MONOMETHYL ESTER CYCLASE-RELATED"/>
    <property type="match status" value="1"/>
</dbReference>
<dbReference type="SUPFAM" id="SSF102114">
    <property type="entry name" value="Radical SAM enzymes"/>
    <property type="match status" value="1"/>
</dbReference>
<evidence type="ECO:0000256" key="3">
    <source>
        <dbReference type="ARBA" id="ARBA00022679"/>
    </source>
</evidence>
<dbReference type="Gene3D" id="3.40.50.280">
    <property type="entry name" value="Cobalamin-binding domain"/>
    <property type="match status" value="1"/>
</dbReference>
<dbReference type="InterPro" id="IPR006158">
    <property type="entry name" value="Cobalamin-bd"/>
</dbReference>
<dbReference type="SFLD" id="SFLDG01082">
    <property type="entry name" value="B12-binding_domain_containing"/>
    <property type="match status" value="1"/>
</dbReference>
<dbReference type="EMBL" id="NOKA02000068">
    <property type="protein sequence ID" value="RDY29308.1"/>
    <property type="molecule type" value="Genomic_DNA"/>
</dbReference>
<evidence type="ECO:0000256" key="5">
    <source>
        <dbReference type="ARBA" id="ARBA00022723"/>
    </source>
</evidence>
<keyword evidence="10" id="KW-1185">Reference proteome</keyword>
<dbReference type="GO" id="GO:0046872">
    <property type="term" value="F:metal ion binding"/>
    <property type="evidence" value="ECO:0007669"/>
    <property type="project" value="UniProtKB-KW"/>
</dbReference>
<evidence type="ECO:0000256" key="1">
    <source>
        <dbReference type="ARBA" id="ARBA00001966"/>
    </source>
</evidence>
<keyword evidence="2" id="KW-0489">Methyltransferase</keyword>
<keyword evidence="4" id="KW-0949">S-adenosyl-L-methionine</keyword>
<dbReference type="OrthoDB" id="9801659at2"/>
<dbReference type="InterPro" id="IPR051198">
    <property type="entry name" value="BchE-like"/>
</dbReference>
<accession>A0A371J9G6</accession>
<evidence type="ECO:0000256" key="2">
    <source>
        <dbReference type="ARBA" id="ARBA00022603"/>
    </source>
</evidence>
<evidence type="ECO:0000313" key="9">
    <source>
        <dbReference type="EMBL" id="RDY29308.1"/>
    </source>
</evidence>
<dbReference type="GO" id="GO:0031419">
    <property type="term" value="F:cobalamin binding"/>
    <property type="evidence" value="ECO:0007669"/>
    <property type="project" value="InterPro"/>
</dbReference>
<dbReference type="InterPro" id="IPR006638">
    <property type="entry name" value="Elp3/MiaA/NifB-like_rSAM"/>
</dbReference>
<dbReference type="CDD" id="cd01335">
    <property type="entry name" value="Radical_SAM"/>
    <property type="match status" value="1"/>
</dbReference>
<dbReference type="Gene3D" id="3.80.30.20">
    <property type="entry name" value="tm_1862 like domain"/>
    <property type="match status" value="1"/>
</dbReference>
<dbReference type="AlphaFoldDB" id="A0A371J9G6"/>
<sequence>MARIILVVPLFYNTDFEMPLMEYQGYTTLNGYLSAQGHEVFVIDAFCEKLSFNEVINRILEMGDIQYIGFTLMSSMYEDNMTKILEELQSRNCRFLCTFAGGMYASIMSNYILTSCPLLDLITIGDGEYTIDELVRIKNKDQLSNISGICYRTKNGEIKLTPMRPPLTEEELSSFPLPKHMQIENILKENGKVMIITSRGCYGDCTFCGVNTYGKKVECKKWRALRAERVIKEIKYLYDNYQVKHIDVADDNFIGEGKRGQERAQEIAKLIQSLNIHITFNIYCRINDFNEDVFRELKKVGLDSVFIGVEFGIQRALDFYNKGILVEQTKTVLKKMRDLSVRAMEGFIMFEPLMTLEEVKQNLKFYYENCDFKLYKLISRLEILKFSSAFDKLKTEIIINPAPVFTEIFGDVCNYSFKYSEVEILYECFKQDLGVIMPSVSYRYILNRLKENEHLINIWKERIYKTLYKFCASFDNKDVIELRTMKDTRTLYSLLKETDTNFYQELKFYGS</sequence>
<dbReference type="Pfam" id="PF04055">
    <property type="entry name" value="Radical_SAM"/>
    <property type="match status" value="1"/>
</dbReference>
<dbReference type="SFLD" id="SFLDS00029">
    <property type="entry name" value="Radical_SAM"/>
    <property type="match status" value="1"/>
</dbReference>
<dbReference type="RefSeq" id="WP_094378301.1">
    <property type="nucleotide sequence ID" value="NZ_NOKA02000068.1"/>
</dbReference>
<evidence type="ECO:0000256" key="6">
    <source>
        <dbReference type="ARBA" id="ARBA00023004"/>
    </source>
</evidence>
<evidence type="ECO:0000313" key="10">
    <source>
        <dbReference type="Proteomes" id="UP000216411"/>
    </source>
</evidence>
<proteinExistence type="predicted"/>
<dbReference type="InterPro" id="IPR058240">
    <property type="entry name" value="rSAM_sf"/>
</dbReference>
<comment type="caution">
    <text evidence="9">The sequence shown here is derived from an EMBL/GenBank/DDBJ whole genome shotgun (WGS) entry which is preliminary data.</text>
</comment>
<dbReference type="Proteomes" id="UP000216411">
    <property type="component" value="Unassembled WGS sequence"/>
</dbReference>
<dbReference type="GO" id="GO:0005829">
    <property type="term" value="C:cytosol"/>
    <property type="evidence" value="ECO:0007669"/>
    <property type="project" value="TreeGrafter"/>
</dbReference>
<dbReference type="InterPro" id="IPR007197">
    <property type="entry name" value="rSAM"/>
</dbReference>
<dbReference type="GO" id="GO:0051539">
    <property type="term" value="F:4 iron, 4 sulfur cluster binding"/>
    <property type="evidence" value="ECO:0007669"/>
    <property type="project" value="UniProtKB-KW"/>
</dbReference>
<feature type="domain" description="B12-binding" evidence="8">
    <location>
        <begin position="1"/>
        <end position="145"/>
    </location>
</feature>
<protein>
    <submittedName>
        <fullName evidence="9">Radical SAM protein</fullName>
    </submittedName>
</protein>
<dbReference type="PROSITE" id="PS51332">
    <property type="entry name" value="B12_BINDING"/>
    <property type="match status" value="1"/>
</dbReference>
<organism evidence="9 10">
    <name type="scientific">Lachnotalea glycerini</name>
    <dbReference type="NCBI Taxonomy" id="1763509"/>
    <lineage>
        <taxon>Bacteria</taxon>
        <taxon>Bacillati</taxon>
        <taxon>Bacillota</taxon>
        <taxon>Clostridia</taxon>
        <taxon>Lachnospirales</taxon>
        <taxon>Lachnospiraceae</taxon>
        <taxon>Lachnotalea</taxon>
    </lineage>
</organism>
<reference evidence="9 10" key="1">
    <citation type="journal article" date="2017" name="Genome Announc.">
        <title>Draft Genome Sequence of a Sporulating and Motile Strain of Lachnotalea glycerini Isolated from Water in Quebec City, Canada.</title>
        <authorList>
            <person name="Maheux A.F."/>
            <person name="Boudreau D.K."/>
            <person name="Berube E."/>
            <person name="Boissinot M."/>
            <person name="Raymond F."/>
            <person name="Brodeur S."/>
            <person name="Corbeil J."/>
            <person name="Isabel S."/>
            <person name="Omar R.F."/>
            <person name="Bergeron M.G."/>
        </authorList>
    </citation>
    <scope>NUCLEOTIDE SEQUENCE [LARGE SCALE GENOMIC DNA]</scope>
    <source>
        <strain evidence="9 10">CCRI-19302</strain>
    </source>
</reference>
<dbReference type="PANTHER" id="PTHR43409:SF7">
    <property type="entry name" value="BLL1977 PROTEIN"/>
    <property type="match status" value="1"/>
</dbReference>
<evidence type="ECO:0000259" key="8">
    <source>
        <dbReference type="PROSITE" id="PS51332"/>
    </source>
</evidence>
<name>A0A371J9G6_9FIRM</name>
<keyword evidence="3" id="KW-0808">Transferase</keyword>
<dbReference type="SMART" id="SM00729">
    <property type="entry name" value="Elp3"/>
    <property type="match status" value="1"/>
</dbReference>
<dbReference type="SFLD" id="SFLDG01123">
    <property type="entry name" value="methyltransferase_(Class_B)"/>
    <property type="match status" value="1"/>
</dbReference>
<dbReference type="InterPro" id="IPR034466">
    <property type="entry name" value="Methyltransferase_Class_B"/>
</dbReference>
<keyword evidence="5" id="KW-0479">Metal-binding</keyword>
<keyword evidence="6" id="KW-0408">Iron</keyword>
<dbReference type="GO" id="GO:0003824">
    <property type="term" value="F:catalytic activity"/>
    <property type="evidence" value="ECO:0007669"/>
    <property type="project" value="InterPro"/>
</dbReference>
<dbReference type="InterPro" id="IPR023404">
    <property type="entry name" value="rSAM_horseshoe"/>
</dbReference>
<comment type="cofactor">
    <cofactor evidence="1">
        <name>[4Fe-4S] cluster</name>
        <dbReference type="ChEBI" id="CHEBI:49883"/>
    </cofactor>
</comment>
<evidence type="ECO:0000256" key="4">
    <source>
        <dbReference type="ARBA" id="ARBA00022691"/>
    </source>
</evidence>
<keyword evidence="7" id="KW-0411">Iron-sulfur</keyword>